<dbReference type="AlphaFoldDB" id="A0A402BG54"/>
<reference evidence="2" key="1">
    <citation type="submission" date="2018-12" db="EMBL/GenBank/DDBJ databases">
        <title>Tengunoibacter tsumagoiensis gen. nov., sp. nov., Dictyobacter kobayashii sp. nov., D. alpinus sp. nov., and D. joshuensis sp. nov. and description of Dictyobacteraceae fam. nov. within the order Ktedonobacterales isolated from Tengu-no-mugimeshi.</title>
        <authorList>
            <person name="Wang C.M."/>
            <person name="Zheng Y."/>
            <person name="Sakai Y."/>
            <person name="Toyoda A."/>
            <person name="Minakuchi Y."/>
            <person name="Abe K."/>
            <person name="Yokota A."/>
            <person name="Yabe S."/>
        </authorList>
    </citation>
    <scope>NUCLEOTIDE SEQUENCE [LARGE SCALE GENOMIC DNA]</scope>
    <source>
        <strain evidence="2">Uno16</strain>
    </source>
</reference>
<comment type="caution">
    <text evidence="1">The sequence shown here is derived from an EMBL/GenBank/DDBJ whole genome shotgun (WGS) entry which is preliminary data.</text>
</comment>
<protein>
    <submittedName>
        <fullName evidence="1">Uncharacterized protein</fullName>
    </submittedName>
</protein>
<accession>A0A402BG54</accession>
<gene>
    <name evidence="1" type="ORF">KDA_57310</name>
</gene>
<proteinExistence type="predicted"/>
<evidence type="ECO:0000313" key="2">
    <source>
        <dbReference type="Proteomes" id="UP000287171"/>
    </source>
</evidence>
<dbReference type="Proteomes" id="UP000287171">
    <property type="component" value="Unassembled WGS sequence"/>
</dbReference>
<organism evidence="1 2">
    <name type="scientific">Dictyobacter alpinus</name>
    <dbReference type="NCBI Taxonomy" id="2014873"/>
    <lineage>
        <taxon>Bacteria</taxon>
        <taxon>Bacillati</taxon>
        <taxon>Chloroflexota</taxon>
        <taxon>Ktedonobacteria</taxon>
        <taxon>Ktedonobacterales</taxon>
        <taxon>Dictyobacteraceae</taxon>
        <taxon>Dictyobacter</taxon>
    </lineage>
</organism>
<evidence type="ECO:0000313" key="1">
    <source>
        <dbReference type="EMBL" id="GCE30247.1"/>
    </source>
</evidence>
<dbReference type="EMBL" id="BIFT01000002">
    <property type="protein sequence ID" value="GCE30247.1"/>
    <property type="molecule type" value="Genomic_DNA"/>
</dbReference>
<keyword evidence="2" id="KW-1185">Reference proteome</keyword>
<name>A0A402BG54_9CHLR</name>
<sequence length="61" mass="7061">MDVYFLVTCQWFLPYWRVREKDFDPQVAIASDYYVVCHTSRTPFAADASAKHPNFCAPDGL</sequence>